<evidence type="ECO:0000313" key="2">
    <source>
        <dbReference type="EMBL" id="KFO23492.1"/>
    </source>
</evidence>
<feature type="region of interest" description="Disordered" evidence="1">
    <location>
        <begin position="20"/>
        <end position="46"/>
    </location>
</feature>
<dbReference type="Proteomes" id="UP000028990">
    <property type="component" value="Unassembled WGS sequence"/>
</dbReference>
<accession>A0A091CXN7</accession>
<reference evidence="2 3" key="1">
    <citation type="submission" date="2013-11" db="EMBL/GenBank/DDBJ databases">
        <title>The Damaraland mole rat (Fukomys damarensis) genome and evolution of African mole rats.</title>
        <authorList>
            <person name="Gladyshev V.N."/>
            <person name="Fang X."/>
        </authorList>
    </citation>
    <scope>NUCLEOTIDE SEQUENCE [LARGE SCALE GENOMIC DNA]</scope>
    <source>
        <tissue evidence="2">Liver</tissue>
    </source>
</reference>
<dbReference type="AlphaFoldDB" id="A0A091CXN7"/>
<gene>
    <name evidence="2" type="ORF">H920_15064</name>
</gene>
<feature type="region of interest" description="Disordered" evidence="1">
    <location>
        <begin position="129"/>
        <end position="159"/>
    </location>
</feature>
<proteinExistence type="predicted"/>
<feature type="compositionally biased region" description="Polar residues" evidence="1">
    <location>
        <begin position="26"/>
        <end position="35"/>
    </location>
</feature>
<protein>
    <submittedName>
        <fullName evidence="2">Uncharacterized protein</fullName>
    </submittedName>
</protein>
<evidence type="ECO:0000256" key="1">
    <source>
        <dbReference type="SAM" id="MobiDB-lite"/>
    </source>
</evidence>
<name>A0A091CXN7_FUKDA</name>
<evidence type="ECO:0000313" key="3">
    <source>
        <dbReference type="Proteomes" id="UP000028990"/>
    </source>
</evidence>
<organism evidence="2 3">
    <name type="scientific">Fukomys damarensis</name>
    <name type="common">Damaraland mole rat</name>
    <name type="synonym">Cryptomys damarensis</name>
    <dbReference type="NCBI Taxonomy" id="885580"/>
    <lineage>
        <taxon>Eukaryota</taxon>
        <taxon>Metazoa</taxon>
        <taxon>Chordata</taxon>
        <taxon>Craniata</taxon>
        <taxon>Vertebrata</taxon>
        <taxon>Euteleostomi</taxon>
        <taxon>Mammalia</taxon>
        <taxon>Eutheria</taxon>
        <taxon>Euarchontoglires</taxon>
        <taxon>Glires</taxon>
        <taxon>Rodentia</taxon>
        <taxon>Hystricomorpha</taxon>
        <taxon>Bathyergidae</taxon>
        <taxon>Fukomys</taxon>
    </lineage>
</organism>
<sequence>MMLVSQRLELGQLRTQHRSVPIPGLSHSSSDSIYTDQADPDEDWGTSSKCRILPGVLVGSGSPRGLSVTELKGQCVTSSPCDSVKYERNIIFGSPELETHGSKQKLPGMMTESNLCPTPELLLLLQMQPFPGSPSPELHPAEIEKLPGFQSQEMGAEQV</sequence>
<keyword evidence="3" id="KW-1185">Reference proteome</keyword>
<dbReference type="EMBL" id="KN123762">
    <property type="protein sequence ID" value="KFO23492.1"/>
    <property type="molecule type" value="Genomic_DNA"/>
</dbReference>